<dbReference type="Proteomes" id="UP000770661">
    <property type="component" value="Unassembled WGS sequence"/>
</dbReference>
<comment type="caution">
    <text evidence="2">The sequence shown here is derived from an EMBL/GenBank/DDBJ whole genome shotgun (WGS) entry which is preliminary data.</text>
</comment>
<protein>
    <submittedName>
        <fullName evidence="2">Uncharacterized protein</fullName>
    </submittedName>
</protein>
<keyword evidence="3" id="KW-1185">Reference proteome</keyword>
<reference evidence="2" key="1">
    <citation type="submission" date="2020-07" db="EMBL/GenBank/DDBJ databases">
        <title>The High-quality genome of the commercially important snow crab, Chionoecetes opilio.</title>
        <authorList>
            <person name="Jeong J.-H."/>
            <person name="Ryu S."/>
        </authorList>
    </citation>
    <scope>NUCLEOTIDE SEQUENCE</scope>
    <source>
        <strain evidence="2">MADBK_172401_WGS</strain>
        <tissue evidence="2">Digestive gland</tissue>
    </source>
</reference>
<dbReference type="EMBL" id="JACEEZ010001676">
    <property type="protein sequence ID" value="KAG0728915.1"/>
    <property type="molecule type" value="Genomic_DNA"/>
</dbReference>
<accession>A0A8J4Z0X0</accession>
<sequence length="249" mass="27929">MLHIQTRRDKPTQSAKIADVFSLVHRLYPRERRRLSPVNSVRSNCQIPQTLFNYPPHTPNVIFGKGFLNNYFWAQRDDVLVSGPCQNLPKGEPFPRNLSSFCQPPHRISSGKGPDEARGGYLLQQGLVFPASSPGRAPCLSSPRRMTMAPEDYPQKHWGRPFLKNPGSVDRLQGDNDHQLAKNPLQPSHGTYPGNEVGQGQVDPKKAKLRHLGDPAPTTRKALRRFGYGEVSTRRFCPTRGRTVPSPAH</sequence>
<feature type="region of interest" description="Disordered" evidence="1">
    <location>
        <begin position="171"/>
        <end position="222"/>
    </location>
</feature>
<evidence type="ECO:0000313" key="2">
    <source>
        <dbReference type="EMBL" id="KAG0728915.1"/>
    </source>
</evidence>
<proteinExistence type="predicted"/>
<name>A0A8J4Z0X0_CHIOP</name>
<evidence type="ECO:0000256" key="1">
    <source>
        <dbReference type="SAM" id="MobiDB-lite"/>
    </source>
</evidence>
<dbReference type="AlphaFoldDB" id="A0A8J4Z0X0"/>
<evidence type="ECO:0000313" key="3">
    <source>
        <dbReference type="Proteomes" id="UP000770661"/>
    </source>
</evidence>
<organism evidence="2 3">
    <name type="scientific">Chionoecetes opilio</name>
    <name type="common">Atlantic snow crab</name>
    <name type="synonym">Cancer opilio</name>
    <dbReference type="NCBI Taxonomy" id="41210"/>
    <lineage>
        <taxon>Eukaryota</taxon>
        <taxon>Metazoa</taxon>
        <taxon>Ecdysozoa</taxon>
        <taxon>Arthropoda</taxon>
        <taxon>Crustacea</taxon>
        <taxon>Multicrustacea</taxon>
        <taxon>Malacostraca</taxon>
        <taxon>Eumalacostraca</taxon>
        <taxon>Eucarida</taxon>
        <taxon>Decapoda</taxon>
        <taxon>Pleocyemata</taxon>
        <taxon>Brachyura</taxon>
        <taxon>Eubrachyura</taxon>
        <taxon>Majoidea</taxon>
        <taxon>Majidae</taxon>
        <taxon>Chionoecetes</taxon>
    </lineage>
</organism>
<gene>
    <name evidence="2" type="ORF">GWK47_031485</name>
</gene>